<protein>
    <submittedName>
        <fullName evidence="1">Histidine kinase-, DNA gyrase B-, and HSP90-like ATPase</fullName>
    </submittedName>
</protein>
<dbReference type="GO" id="GO:0016301">
    <property type="term" value="F:kinase activity"/>
    <property type="evidence" value="ECO:0007669"/>
    <property type="project" value="UniProtKB-KW"/>
</dbReference>
<keyword evidence="1" id="KW-0418">Kinase</keyword>
<sequence>MENKVNISNNSVESAGITKDYKEAIAEFVWNGFDANASMVNIVFKPNEINYINEISIVDNGSGINLATLGNTFGSFLDSVKRSSFNRSSSVRGKKGKGRFSFIAFAYNALWSTTFLYKQSKKLLDYEITISAANKDIYIDEHKKISKNKHTGTSVKLYNLHDVTGSSFGSKEFIDYLKYEFGWFLLLNKSKGLKLCINGDSLMYEDIIADNEMLTRIVSNALNEEFNFRITYVRWHEKIGDKFYYYFLNTAQKELFKQLTSFNNNAINFYHSVYVESPFFDNFAPSDRENSEGLFGANLSSAVFKSLIKELQSIIENKQKDFIRSNGADDLIGNFERKGVFSAFKDNKYEQDKKRELVEVIKEIYCIQPKIFKGLNETQEKTSVAFINLLLDSDERENILSILEGIVNITGEERESLALLLKKTSFNRITRTINLIENRFKTIELLKKLVFDLKRFTTERDHIQHAIAENYWLFGEQFHLVTANEGFEQLLYKYLNMVDNEHVKRKLKPLTDKEKKRRPDLFICRQRSVPDPTYHDDELEENIMVELKRPTVVIGKEQLRQIEDYLDFITRQDEFNSQTRVWKFFVISNKIDDYVVKQYQEFQDKGKRYLVKSWGNLEIFAMTWDDLFRNFQVKHRFLLDKLDFDRKAIEEELKFKGIALTADVVAAAVVQRKEAF</sequence>
<accession>A0A1H7HH08</accession>
<dbReference type="STRING" id="407022.SAMN05661044_00379"/>
<dbReference type="AlphaFoldDB" id="A0A1H7HH08"/>
<dbReference type="Gene3D" id="3.30.565.10">
    <property type="entry name" value="Histidine kinase-like ATPase, C-terminal domain"/>
    <property type="match status" value="1"/>
</dbReference>
<evidence type="ECO:0000313" key="1">
    <source>
        <dbReference type="EMBL" id="SEK49579.1"/>
    </source>
</evidence>
<reference evidence="2" key="1">
    <citation type="submission" date="2016-10" db="EMBL/GenBank/DDBJ databases">
        <authorList>
            <person name="Varghese N."/>
            <person name="Submissions S."/>
        </authorList>
    </citation>
    <scope>NUCLEOTIDE SEQUENCE [LARGE SCALE GENOMIC DNA]</scope>
    <source>
        <strain evidence="2">DSM 18733</strain>
    </source>
</reference>
<dbReference type="Pfam" id="PF13589">
    <property type="entry name" value="HATPase_c_3"/>
    <property type="match status" value="1"/>
</dbReference>
<organism evidence="1 2">
    <name type="scientific">Olivibacter domesticus</name>
    <name type="common">Pseudosphingobacterium domesticum</name>
    <dbReference type="NCBI Taxonomy" id="407022"/>
    <lineage>
        <taxon>Bacteria</taxon>
        <taxon>Pseudomonadati</taxon>
        <taxon>Bacteroidota</taxon>
        <taxon>Sphingobacteriia</taxon>
        <taxon>Sphingobacteriales</taxon>
        <taxon>Sphingobacteriaceae</taxon>
        <taxon>Olivibacter</taxon>
    </lineage>
</organism>
<dbReference type="RefSeq" id="WP_093317554.1">
    <property type="nucleotide sequence ID" value="NZ_FOAF01000001.1"/>
</dbReference>
<dbReference type="Proteomes" id="UP000199421">
    <property type="component" value="Unassembled WGS sequence"/>
</dbReference>
<dbReference type="SUPFAM" id="SSF55874">
    <property type="entry name" value="ATPase domain of HSP90 chaperone/DNA topoisomerase II/histidine kinase"/>
    <property type="match status" value="1"/>
</dbReference>
<keyword evidence="2" id="KW-1185">Reference proteome</keyword>
<dbReference type="EMBL" id="FOAF01000001">
    <property type="protein sequence ID" value="SEK49579.1"/>
    <property type="molecule type" value="Genomic_DNA"/>
</dbReference>
<dbReference type="OrthoDB" id="8765545at2"/>
<gene>
    <name evidence="1" type="ORF">SAMN05661044_00379</name>
</gene>
<dbReference type="InterPro" id="IPR036890">
    <property type="entry name" value="HATPase_C_sf"/>
</dbReference>
<proteinExistence type="predicted"/>
<name>A0A1H7HH08_OLID1</name>
<keyword evidence="1" id="KW-0808">Transferase</keyword>
<evidence type="ECO:0000313" key="2">
    <source>
        <dbReference type="Proteomes" id="UP000199421"/>
    </source>
</evidence>